<dbReference type="VEuPathDB" id="VectorBase:ISCW005110"/>
<name>B7PG32_IXOSC</name>
<dbReference type="EC" id="3.2.2.27" evidence="7"/>
<dbReference type="EMBL" id="ABJB010723666">
    <property type="status" value="NOT_ANNOTATED_CDS"/>
    <property type="molecule type" value="Genomic_DNA"/>
</dbReference>
<reference evidence="11" key="2">
    <citation type="submission" date="2020-05" db="UniProtKB">
        <authorList>
            <consortium name="EnsemblMetazoa"/>
        </authorList>
    </citation>
    <scope>IDENTIFICATION</scope>
    <source>
        <strain evidence="11">wikel</strain>
    </source>
</reference>
<sequence length="266" mass="30063">MEKAPKRARKGEGSEEPASADEIERKRLLAKLKLRCRATPVLTESFGLGWFAALEAEFSKDYFHELSRFVMEERQRHTVYPAHEDVFAWTRCCDIDKVAVVILGQDPYHNPGQAHGLAFSVPKGVAVPHSLINMYRELEEDVPGFQKPPHGNLTGWAEQGVLLLNACLTVRAHAANSHKDRGWEKLTDVVVGCLNKRRSNLAFLLWGAYAQKKGAIIDRKRHLVLQCAHPSPLSASRGFFGCRHFSKANDYLARHNRRPIDWGHLP</sequence>
<dbReference type="SMART" id="SM00986">
    <property type="entry name" value="UDG"/>
    <property type="match status" value="1"/>
</dbReference>
<evidence type="ECO:0000256" key="3">
    <source>
        <dbReference type="ARBA" id="ARBA00022801"/>
    </source>
</evidence>
<evidence type="ECO:0000256" key="7">
    <source>
        <dbReference type="HAMAP-Rule" id="MF_03166"/>
    </source>
</evidence>
<dbReference type="NCBIfam" id="NF003592">
    <property type="entry name" value="PRK05254.1-5"/>
    <property type="match status" value="1"/>
</dbReference>
<dbReference type="PANTHER" id="PTHR11264">
    <property type="entry name" value="URACIL-DNA GLYCOSYLASE"/>
    <property type="match status" value="1"/>
</dbReference>
<dbReference type="STRING" id="6945.B7PG32"/>
<organism>
    <name type="scientific">Ixodes scapularis</name>
    <name type="common">Black-legged tick</name>
    <name type="synonym">Deer tick</name>
    <dbReference type="NCBI Taxonomy" id="6945"/>
    <lineage>
        <taxon>Eukaryota</taxon>
        <taxon>Metazoa</taxon>
        <taxon>Ecdysozoa</taxon>
        <taxon>Arthropoda</taxon>
        <taxon>Chelicerata</taxon>
        <taxon>Arachnida</taxon>
        <taxon>Acari</taxon>
        <taxon>Parasitiformes</taxon>
        <taxon>Ixodida</taxon>
        <taxon>Ixodoidea</taxon>
        <taxon>Ixodidae</taxon>
        <taxon>Ixodinae</taxon>
        <taxon>Ixodes</taxon>
    </lineage>
</organism>
<comment type="subcellular location">
    <subcellularLocation>
        <location evidence="7">Mitochondrion</location>
    </subcellularLocation>
    <subcellularLocation>
        <location evidence="7">Nucleus</location>
    </subcellularLocation>
</comment>
<keyword evidence="5 7" id="KW-0234">DNA repair</keyword>
<evidence type="ECO:0000256" key="1">
    <source>
        <dbReference type="ARBA" id="ARBA00008184"/>
    </source>
</evidence>
<dbReference type="EMBL" id="ABJB010986118">
    <property type="status" value="NOT_ANNOTATED_CDS"/>
    <property type="molecule type" value="Genomic_DNA"/>
</dbReference>
<dbReference type="InterPro" id="IPR005122">
    <property type="entry name" value="Uracil-DNA_glycosylase-like"/>
</dbReference>
<keyword evidence="2 7" id="KW-0227">DNA damage</keyword>
<dbReference type="VEuPathDB" id="VectorBase:ISCI005110"/>
<dbReference type="InterPro" id="IPR036895">
    <property type="entry name" value="Uracil-DNA_glycosylase-like_sf"/>
</dbReference>
<evidence type="ECO:0000256" key="8">
    <source>
        <dbReference type="SAM" id="MobiDB-lite"/>
    </source>
</evidence>
<dbReference type="EMBL" id="DS705780">
    <property type="protein sequence ID" value="EEC05554.1"/>
    <property type="molecule type" value="Genomic_DNA"/>
</dbReference>
<dbReference type="GO" id="GO:0097510">
    <property type="term" value="P:base-excision repair, AP site formation via deaminated base removal"/>
    <property type="evidence" value="ECO:0000318"/>
    <property type="project" value="GO_Central"/>
</dbReference>
<dbReference type="GO" id="GO:0005739">
    <property type="term" value="C:mitochondrion"/>
    <property type="evidence" value="ECO:0000318"/>
    <property type="project" value="GO_Central"/>
</dbReference>
<dbReference type="Pfam" id="PF03167">
    <property type="entry name" value="UDG"/>
    <property type="match status" value="1"/>
</dbReference>
<dbReference type="Gene3D" id="3.40.470.10">
    <property type="entry name" value="Uracil-DNA glycosylase-like domain"/>
    <property type="match status" value="1"/>
</dbReference>
<dbReference type="NCBIfam" id="NF003588">
    <property type="entry name" value="PRK05254.1-1"/>
    <property type="match status" value="1"/>
</dbReference>
<dbReference type="GO" id="GO:0005634">
    <property type="term" value="C:nucleus"/>
    <property type="evidence" value="ECO:0000318"/>
    <property type="project" value="GO_Central"/>
</dbReference>
<feature type="compositionally biased region" description="Basic and acidic residues" evidence="8">
    <location>
        <begin position="1"/>
        <end position="13"/>
    </location>
</feature>
<evidence type="ECO:0000256" key="4">
    <source>
        <dbReference type="ARBA" id="ARBA00023128"/>
    </source>
</evidence>
<protein>
    <recommendedName>
        <fullName evidence="7">Uracil-DNA glycosylase</fullName>
        <shortName evidence="7">UDG</shortName>
        <ecNumber evidence="7">3.2.2.27</ecNumber>
    </recommendedName>
</protein>
<comment type="catalytic activity">
    <reaction evidence="7">
        <text>Hydrolyzes single-stranded DNA or mismatched double-stranded DNA and polynucleotides, releasing free uracil.</text>
        <dbReference type="EC" id="3.2.2.27"/>
    </reaction>
</comment>
<dbReference type="AlphaFoldDB" id="B7PG32"/>
<dbReference type="CDD" id="cd10027">
    <property type="entry name" value="UDG-F1-like"/>
    <property type="match status" value="1"/>
</dbReference>
<keyword evidence="12" id="KW-1185">Reference proteome</keyword>
<feature type="region of interest" description="Disordered" evidence="8">
    <location>
        <begin position="1"/>
        <end position="20"/>
    </location>
</feature>
<accession>B7PG32</accession>
<dbReference type="EMBL" id="ABJB010987913">
    <property type="status" value="NOT_ANNOTATED_CDS"/>
    <property type="molecule type" value="Genomic_DNA"/>
</dbReference>
<dbReference type="GO" id="GO:0004844">
    <property type="term" value="F:uracil DNA N-glycosylase activity"/>
    <property type="evidence" value="ECO:0000318"/>
    <property type="project" value="GO_Central"/>
</dbReference>
<keyword evidence="6 7" id="KW-0539">Nucleus</keyword>
<dbReference type="NCBIfam" id="NF003589">
    <property type="entry name" value="PRK05254.1-2"/>
    <property type="match status" value="1"/>
</dbReference>
<gene>
    <name evidence="10" type="ORF">IscW_ISCW005110</name>
</gene>
<evidence type="ECO:0000256" key="5">
    <source>
        <dbReference type="ARBA" id="ARBA00023204"/>
    </source>
</evidence>
<reference evidence="10 12" key="1">
    <citation type="submission" date="2008-03" db="EMBL/GenBank/DDBJ databases">
        <title>Annotation of Ixodes scapularis.</title>
        <authorList>
            <consortium name="Ixodes scapularis Genome Project Consortium"/>
            <person name="Caler E."/>
            <person name="Hannick L.I."/>
            <person name="Bidwell S."/>
            <person name="Joardar V."/>
            <person name="Thiagarajan M."/>
            <person name="Amedeo P."/>
            <person name="Galinsky K.J."/>
            <person name="Schobel S."/>
            <person name="Inman J."/>
            <person name="Hostetler J."/>
            <person name="Miller J."/>
            <person name="Hammond M."/>
            <person name="Megy K."/>
            <person name="Lawson D."/>
            <person name="Kodira C."/>
            <person name="Sutton G."/>
            <person name="Meyer J."/>
            <person name="Hill C.A."/>
            <person name="Birren B."/>
            <person name="Nene V."/>
            <person name="Collins F."/>
            <person name="Alarcon-Chaidez F."/>
            <person name="Wikel S."/>
            <person name="Strausberg R."/>
        </authorList>
    </citation>
    <scope>NUCLEOTIDE SEQUENCE [LARGE SCALE GENOMIC DNA]</scope>
    <source>
        <strain evidence="12">Wikel</strain>
        <strain evidence="10">Wikel colony</strain>
    </source>
</reference>
<evidence type="ECO:0000256" key="6">
    <source>
        <dbReference type="ARBA" id="ARBA00023242"/>
    </source>
</evidence>
<dbReference type="HAMAP" id="MF_00148">
    <property type="entry name" value="UDG"/>
    <property type="match status" value="1"/>
</dbReference>
<keyword evidence="3 7" id="KW-0378">Hydrolase</keyword>
<dbReference type="FunFam" id="3.40.470.10:FF:000007">
    <property type="entry name" value="Uracil-DNA glycosylase"/>
    <property type="match status" value="1"/>
</dbReference>
<dbReference type="HOGENOM" id="CLU_032162_2_1_1"/>
<dbReference type="SMART" id="SM00987">
    <property type="entry name" value="UreE_C"/>
    <property type="match status" value="1"/>
</dbReference>
<evidence type="ECO:0000259" key="9">
    <source>
        <dbReference type="SMART" id="SM00986"/>
    </source>
</evidence>
<dbReference type="PaxDb" id="6945-B7PG32"/>
<keyword evidence="4 7" id="KW-0496">Mitochondrion</keyword>
<dbReference type="SUPFAM" id="SSF52141">
    <property type="entry name" value="Uracil-DNA glycosylase-like"/>
    <property type="match status" value="1"/>
</dbReference>
<evidence type="ECO:0000313" key="11">
    <source>
        <dbReference type="EnsemblMetazoa" id="ISCW005110-PA"/>
    </source>
</evidence>
<dbReference type="NCBIfam" id="TIGR00628">
    <property type="entry name" value="ung"/>
    <property type="match status" value="1"/>
</dbReference>
<dbReference type="Proteomes" id="UP000001555">
    <property type="component" value="Unassembled WGS sequence"/>
</dbReference>
<proteinExistence type="inferred from homology"/>
<dbReference type="VEuPathDB" id="VectorBase:ISCP_035906"/>
<dbReference type="EMBL" id="ABJB010050768">
    <property type="status" value="NOT_ANNOTATED_CDS"/>
    <property type="molecule type" value="Genomic_DNA"/>
</dbReference>
<dbReference type="InterPro" id="IPR002043">
    <property type="entry name" value="UDG_fam1"/>
</dbReference>
<evidence type="ECO:0000313" key="10">
    <source>
        <dbReference type="EMBL" id="EEC05554.1"/>
    </source>
</evidence>
<dbReference type="NCBIfam" id="NF003591">
    <property type="entry name" value="PRK05254.1-4"/>
    <property type="match status" value="1"/>
</dbReference>
<dbReference type="PANTHER" id="PTHR11264:SF0">
    <property type="entry name" value="URACIL-DNA GLYCOSYLASE"/>
    <property type="match status" value="1"/>
</dbReference>
<comment type="function">
    <text evidence="7">Excises uracil residues from the DNA which can arise as a result of misincorporation of dUMP residues by DNA polymerase or due to deamination of cytosine.</text>
</comment>
<feature type="active site" description="Proton acceptor" evidence="7">
    <location>
        <position position="106"/>
    </location>
</feature>
<dbReference type="EnsemblMetazoa" id="ISCW005110-RA">
    <property type="protein sequence ID" value="ISCW005110-PA"/>
    <property type="gene ID" value="ISCW005110"/>
</dbReference>
<dbReference type="OrthoDB" id="10031947at2759"/>
<evidence type="ECO:0000256" key="2">
    <source>
        <dbReference type="ARBA" id="ARBA00022763"/>
    </source>
</evidence>
<dbReference type="InParanoid" id="B7PG32"/>
<evidence type="ECO:0000313" key="12">
    <source>
        <dbReference type="Proteomes" id="UP000001555"/>
    </source>
</evidence>
<comment type="similarity">
    <text evidence="1 7">Belongs to the uracil-DNA glycosylase (UDG) superfamily. UNG family.</text>
</comment>
<feature type="domain" description="Uracil-DNA glycosylase-like" evidence="9">
    <location>
        <begin position="91"/>
        <end position="252"/>
    </location>
</feature>